<organism evidence="6 16">
    <name type="scientific">Phytophthora fragariae</name>
    <dbReference type="NCBI Taxonomy" id="53985"/>
    <lineage>
        <taxon>Eukaryota</taxon>
        <taxon>Sar</taxon>
        <taxon>Stramenopiles</taxon>
        <taxon>Oomycota</taxon>
        <taxon>Peronosporomycetes</taxon>
        <taxon>Peronosporales</taxon>
        <taxon>Peronosporaceae</taxon>
        <taxon>Phytophthora</taxon>
    </lineage>
</organism>
<comment type="caution">
    <text evidence="6">The sequence shown here is derived from an EMBL/GenBank/DDBJ whole genome shotgun (WGS) entry which is preliminary data.</text>
</comment>
<evidence type="ECO:0000313" key="4">
    <source>
        <dbReference type="EMBL" id="KAE8964785.1"/>
    </source>
</evidence>
<feature type="chain" id="PRO_5036380422" description="Secreted protein" evidence="2">
    <location>
        <begin position="20"/>
        <end position="66"/>
    </location>
</feature>
<evidence type="ECO:0000313" key="14">
    <source>
        <dbReference type="Proteomes" id="UP000440367"/>
    </source>
</evidence>
<evidence type="ECO:0000313" key="9">
    <source>
        <dbReference type="EMBL" id="KAE9171119.1"/>
    </source>
</evidence>
<evidence type="ECO:0000313" key="5">
    <source>
        <dbReference type="EMBL" id="KAE9067789.1"/>
    </source>
</evidence>
<dbReference type="Proteomes" id="UP000433483">
    <property type="component" value="Unassembled WGS sequence"/>
</dbReference>
<evidence type="ECO:0000313" key="13">
    <source>
        <dbReference type="Proteomes" id="UP000437068"/>
    </source>
</evidence>
<dbReference type="EMBL" id="QXGD01004341">
    <property type="protein sequence ID" value="KAE9171119.1"/>
    <property type="molecule type" value="Genomic_DNA"/>
</dbReference>
<feature type="transmembrane region" description="Helical" evidence="1">
    <location>
        <begin position="43"/>
        <end position="64"/>
    </location>
</feature>
<evidence type="ECO:0000313" key="17">
    <source>
        <dbReference type="Proteomes" id="UP000460718"/>
    </source>
</evidence>
<evidence type="ECO:0000313" key="3">
    <source>
        <dbReference type="EMBL" id="KAE8919810.1"/>
    </source>
</evidence>
<dbReference type="EMBL" id="QXFW01004675">
    <property type="protein sequence ID" value="KAE8964785.1"/>
    <property type="molecule type" value="Genomic_DNA"/>
</dbReference>
<evidence type="ECO:0000313" key="16">
    <source>
        <dbReference type="Proteomes" id="UP000441208"/>
    </source>
</evidence>
<name>A0A6A3Q7H3_9STRA</name>
<evidence type="ECO:0000313" key="18">
    <source>
        <dbReference type="Proteomes" id="UP000488956"/>
    </source>
</evidence>
<keyword evidence="1" id="KW-0472">Membrane</keyword>
<evidence type="ECO:0000313" key="8">
    <source>
        <dbReference type="EMBL" id="KAE9170035.1"/>
    </source>
</evidence>
<gene>
    <name evidence="10" type="ORF">PF001_g28593</name>
    <name evidence="9" type="ORF">PF002_g29911</name>
    <name evidence="8" type="ORF">PF005_g27717</name>
    <name evidence="7" type="ORF">PF006_g28613</name>
    <name evidence="6" type="ORF">PF007_g26907</name>
    <name evidence="3" type="ORF">PF009_g29889</name>
    <name evidence="5" type="ORF">PF010_g27327</name>
    <name evidence="4" type="ORF">PF011_g28541</name>
</gene>
<dbReference type="Proteomes" id="UP000429523">
    <property type="component" value="Unassembled WGS sequence"/>
</dbReference>
<evidence type="ECO:0000313" key="7">
    <source>
        <dbReference type="EMBL" id="KAE9074027.1"/>
    </source>
</evidence>
<proteinExistence type="predicted"/>
<accession>A0A6A3Q7H3</accession>
<keyword evidence="1" id="KW-0812">Transmembrane</keyword>
<dbReference type="Proteomes" id="UP000441208">
    <property type="component" value="Unassembled WGS sequence"/>
</dbReference>
<dbReference type="Proteomes" id="UP000440367">
    <property type="component" value="Unassembled WGS sequence"/>
</dbReference>
<keyword evidence="1" id="KW-1133">Transmembrane helix</keyword>
<keyword evidence="12" id="KW-1185">Reference proteome</keyword>
<dbReference type="EMBL" id="QXGE01004350">
    <property type="protein sequence ID" value="KAE9270955.1"/>
    <property type="molecule type" value="Genomic_DNA"/>
</dbReference>
<dbReference type="AlphaFoldDB" id="A0A6A3Q7H3"/>
<dbReference type="EMBL" id="QXGF01004418">
    <property type="protein sequence ID" value="KAE8919810.1"/>
    <property type="molecule type" value="Genomic_DNA"/>
</dbReference>
<dbReference type="Proteomes" id="UP000488956">
    <property type="component" value="Unassembled WGS sequence"/>
</dbReference>
<dbReference type="EMBL" id="QXFX01003644">
    <property type="protein sequence ID" value="KAE9067789.1"/>
    <property type="molecule type" value="Genomic_DNA"/>
</dbReference>
<evidence type="ECO:0000256" key="1">
    <source>
        <dbReference type="SAM" id="Phobius"/>
    </source>
</evidence>
<keyword evidence="2" id="KW-0732">Signal</keyword>
<evidence type="ECO:0000313" key="6">
    <source>
        <dbReference type="EMBL" id="KAE9070535.1"/>
    </source>
</evidence>
<dbReference type="Proteomes" id="UP000460718">
    <property type="component" value="Unassembled WGS sequence"/>
</dbReference>
<evidence type="ECO:0000313" key="10">
    <source>
        <dbReference type="EMBL" id="KAE9270955.1"/>
    </source>
</evidence>
<protein>
    <recommendedName>
        <fullName evidence="19">Secreted protein</fullName>
    </recommendedName>
</protein>
<evidence type="ECO:0000313" key="12">
    <source>
        <dbReference type="Proteomes" id="UP000433483"/>
    </source>
</evidence>
<dbReference type="Proteomes" id="UP000437068">
    <property type="component" value="Unassembled WGS sequence"/>
</dbReference>
<evidence type="ECO:0000313" key="15">
    <source>
        <dbReference type="Proteomes" id="UP000440732"/>
    </source>
</evidence>
<evidence type="ECO:0000313" key="11">
    <source>
        <dbReference type="Proteomes" id="UP000429523"/>
    </source>
</evidence>
<sequence length="66" mass="6815">MLFELVIAFVIFILNDASASSCKAEGSPTSQSRPRATPSLDLFVHASGVSVCSVFGGAFGCFLASV</sequence>
<dbReference type="EMBL" id="QXGB01003578">
    <property type="protein sequence ID" value="KAE9170035.1"/>
    <property type="molecule type" value="Genomic_DNA"/>
</dbReference>
<evidence type="ECO:0000256" key="2">
    <source>
        <dbReference type="SAM" id="SignalP"/>
    </source>
</evidence>
<dbReference type="EMBL" id="QXFZ01003210">
    <property type="protein sequence ID" value="KAE9070535.1"/>
    <property type="molecule type" value="Genomic_DNA"/>
</dbReference>
<dbReference type="EMBL" id="QXGA01004368">
    <property type="protein sequence ID" value="KAE9074027.1"/>
    <property type="molecule type" value="Genomic_DNA"/>
</dbReference>
<reference evidence="11 12" key="1">
    <citation type="submission" date="2018-08" db="EMBL/GenBank/DDBJ databases">
        <title>Genomic investigation of the strawberry pathogen Phytophthora fragariae indicates pathogenicity is determined by transcriptional variation in three key races.</title>
        <authorList>
            <person name="Adams T.M."/>
            <person name="Armitage A.D."/>
            <person name="Sobczyk M.K."/>
            <person name="Bates H.J."/>
            <person name="Dunwell J.M."/>
            <person name="Nellist C.F."/>
            <person name="Harrison R.J."/>
        </authorList>
    </citation>
    <scope>NUCLEOTIDE SEQUENCE [LARGE SCALE GENOMIC DNA]</scope>
    <source>
        <strain evidence="10 13">A4</strain>
        <strain evidence="9 14">BC-1</strain>
        <strain evidence="8 12">NOV-27</strain>
        <strain evidence="7 15">NOV-5</strain>
        <strain evidence="6 16">NOV-71</strain>
        <strain evidence="3 11">NOV-9</strain>
        <strain evidence="5 18">ONT-3</strain>
        <strain evidence="4 17">SCRP245</strain>
    </source>
</reference>
<dbReference type="Proteomes" id="UP000440732">
    <property type="component" value="Unassembled WGS sequence"/>
</dbReference>
<evidence type="ECO:0008006" key="19">
    <source>
        <dbReference type="Google" id="ProtNLM"/>
    </source>
</evidence>
<feature type="signal peptide" evidence="2">
    <location>
        <begin position="1"/>
        <end position="19"/>
    </location>
</feature>